<evidence type="ECO:0000313" key="3">
    <source>
        <dbReference type="Proteomes" id="UP000789342"/>
    </source>
</evidence>
<dbReference type="GO" id="GO:0006281">
    <property type="term" value="P:DNA repair"/>
    <property type="evidence" value="ECO:0007669"/>
    <property type="project" value="TreeGrafter"/>
</dbReference>
<feature type="region of interest" description="Disordered" evidence="1">
    <location>
        <begin position="2000"/>
        <end position="2031"/>
    </location>
</feature>
<dbReference type="OrthoDB" id="5570127at2759"/>
<comment type="caution">
    <text evidence="2">The sequence shown here is derived from an EMBL/GenBank/DDBJ whole genome shotgun (WGS) entry which is preliminary data.</text>
</comment>
<dbReference type="GO" id="GO:0006355">
    <property type="term" value="P:regulation of DNA-templated transcription"/>
    <property type="evidence" value="ECO:0007669"/>
    <property type="project" value="TreeGrafter"/>
</dbReference>
<protein>
    <submittedName>
        <fullName evidence="2">11483_t:CDS:1</fullName>
    </submittedName>
</protein>
<dbReference type="GO" id="GO:0000124">
    <property type="term" value="C:SAGA complex"/>
    <property type="evidence" value="ECO:0007669"/>
    <property type="project" value="TreeGrafter"/>
</dbReference>
<feature type="compositionally biased region" description="Basic and acidic residues" evidence="1">
    <location>
        <begin position="2017"/>
        <end position="2031"/>
    </location>
</feature>
<dbReference type="SUPFAM" id="SSF48371">
    <property type="entry name" value="ARM repeat"/>
    <property type="match status" value="2"/>
</dbReference>
<dbReference type="PANTHER" id="PTHR11139:SF1">
    <property type="entry name" value="TRANSFORMATION_TRANSCRIPTION DOMAIN-ASSOCIATED PROTEIN"/>
    <property type="match status" value="1"/>
</dbReference>
<gene>
    <name evidence="2" type="ORF">AMORRO_LOCUS6698</name>
</gene>
<organism evidence="2 3">
    <name type="scientific">Acaulospora morrowiae</name>
    <dbReference type="NCBI Taxonomy" id="94023"/>
    <lineage>
        <taxon>Eukaryota</taxon>
        <taxon>Fungi</taxon>
        <taxon>Fungi incertae sedis</taxon>
        <taxon>Mucoromycota</taxon>
        <taxon>Glomeromycotina</taxon>
        <taxon>Glomeromycetes</taxon>
        <taxon>Diversisporales</taxon>
        <taxon>Acaulosporaceae</taxon>
        <taxon>Acaulospora</taxon>
    </lineage>
</organism>
<dbReference type="InterPro" id="IPR046807">
    <property type="entry name" value="Tra1_central"/>
</dbReference>
<sequence length="2290" mass="260758">MSGSEYSNPDIFANRLTDPKISFKTKSTIATNLRDSVEIFQNADYNRFLQVMMPVLTKILKDEPPVFDSNSEEQKLRNLLLEVLHRLPPNDSLLPYAVDLLNLLMDLLKRENEDNAVICLKIIIELHRSYKNPLKDQVQPFLNIVQEMYRNLEQTVKDAFDSQTASTPSASTPIQPIVLVPPSPRPSSPVSDVTTNEVIPNKVLARSMHSFKVLAECPIIVVLLFSSHRNSVNTNIENFIPLVIQALGLQARPQADAHEAAKAKGEEFIGVAPGIRDRAKYTEFIIAQVKTTSFLAYILRVYTQALLEYKEMIPEFVIRLLQDCPPEASATRKELLVATRHILSTDFRTAFVSKIDILLNERILIGSGLSKTVYIYSRNLHDPSLAANIQTMCSKLLLNLTECIMKIPKTDEENQARDLLIRILDTFANKFMSLNLVFSDIQRQQQKKKNNAMTDADDEGLMNDFDFEQARPIHTSTPNELQNDAINGMFTIQVNLVAGLKPIIQGLKQCNPPPPKGSTNVQLYNSVARGFTQEQIDIFIRLFREGARCFDYFNIDNVDPQIKFSDKLMSIELPSRIGPYSKVEKELLEHFGLAFVMLDPAIFQEIFASQMNFFFDQMLQNTSLLQIPQYFLSHSDVISQSFAGILLRFLVDRLENLGGSDPLYTTVMLRLFKLTFMAVTLFPNHNEIVLHPHLANIITSSMKLSAKAKEPINYFLLLRALFRSIGGGRFEMLYKEVLPLLQVLLEGLNSLLSLTHKQRMRDLFVELCLTVPVRLSVLLPYLSYLMKPLVLALQAGPELVTQGLRTLELCIDNLTPEFLDPILAPVINDLMLALWKHLKPNPYNAVHSHAATRILGKLGGRNRRMLKEPPLLDNRFPPLTGIDLQVNFEQQSLLHSVNLDEGLALATRTLQDPSSTTFYRKQAYKFLVATVPLLIDLEEGPENLAVTISSRVQQLLQNYNADSMECTNATSADSVENINSDVPFVTNEMKELSINSKMTKEGHKQVLRRRSFQEESLLSVLCSLFIASSLPELKEQAWPFLQNLCRHFALLEVGEAFDCRSAREKKFNFHNYEKRYFLETKVMVEALVETITSENPKLRNLAKSALMLMHETCVSITGSKDLLFFFPLFHVLASRFCSCCYKQEWYRKSGGCLGISILCSQIEMGMNWMLNHELEFVKSLLFILKDMSPEFAAGYVDNASETLLHVLEICNRQENGMVDDKELQDRQNKFDKLVTLLTSELSNANAAVRETVQESFQILAKLTGNNVTSLLSNVRDTLLNPIFGKPIRALPIAMQIGYIDAITYCLTLQPPLLDFNDNEELSKILNDALQLADVDDQSMTGRSNQYKAYTAGINLRIVCIKFLSASMARSESFPPNTAINTRAHIIGVFFKSLYSRAPEIVEVANKGLQQVLQQQHKLPKDLLQAGLRPILVNLSDHKKLTVQGLEGLARLLELLTNYFKVEIGKKLLDHLRQWAEPSVLQEAAGKPIEIEPIKIIVSILNVFHLLPSAANIFLDDLVLIVLDLEDKIRRSLSSPFRLPLIKFLNRYSTEAVEYFYGKLGNSEFSRLFVSILGTEEAIKLRQEIMTYPMTLIEKTSNIQGSENLEEIQFQRIVIIREIIKFHPDWWTEPTSRPILDCLKRSWSDEGRIERMKHESTLSLSQCRESKYLIEIFISYLKKNPEDIELLFELVTIFSQESVIDYTFLKKFYQEEVAMKYTVEQKRAILNRFLDSFEDTDISSSVKMQSLKVIVIPMLLSTFSRGQEYDQIIGNVQMDKIQNIWHYLAETHEIEDSLRIEILQFSTLLVQRVPHLITTRGNLAKLGWNWSRVDDITAKQAAFVFLAQIIAEFESFKSKILFQSYVALLRAHQLEARTLVRQALDILAPVIQKVRILTHNPPKDYADDSKKDSKNKKAPPPAWIHYTKKVLLEDGHSVSQLINVYQLLVRHPDLSYDHREHFMPHIANTLTKLGLFQNATPETRLLTIDLSELILKWEKRRTSDNRVPDYMSSANSTPAATPDKRRFELDPENSPRKRQLIEHGGELRGITVSDHNPKYVPNTGLRENVVSYLIKFVCTSNESVSKGVLTRRALELIKEFLQPEFWPEISVKLNVFDRTLKDAEIQNPPDNTCNSLEVLNIILERKSTDWCLANIVHLQQLLKHKSEVFIKMINATIQEGLQTGNNLYSIMMLSKAMASSIPKNIDPFMAEVILVVQKLTKDVINLNQNAPSNATITSSNAQQPDSPISVLVMALQIIDSRISDLNEPRPIFLACLAQLVEKTKDNELLRTIFGM</sequence>
<reference evidence="2" key="1">
    <citation type="submission" date="2021-06" db="EMBL/GenBank/DDBJ databases">
        <authorList>
            <person name="Kallberg Y."/>
            <person name="Tangrot J."/>
            <person name="Rosling A."/>
        </authorList>
    </citation>
    <scope>NUCLEOTIDE SEQUENCE</scope>
    <source>
        <strain evidence="2">CL551</strain>
    </source>
</reference>
<evidence type="ECO:0000256" key="1">
    <source>
        <dbReference type="SAM" id="MobiDB-lite"/>
    </source>
</evidence>
<dbReference type="InterPro" id="IPR016024">
    <property type="entry name" value="ARM-type_fold"/>
</dbReference>
<feature type="non-terminal residue" evidence="2">
    <location>
        <position position="2290"/>
    </location>
</feature>
<dbReference type="Pfam" id="PF20175">
    <property type="entry name" value="Tra1_central"/>
    <property type="match status" value="1"/>
</dbReference>
<evidence type="ECO:0000313" key="2">
    <source>
        <dbReference type="EMBL" id="CAG8576103.1"/>
    </source>
</evidence>
<dbReference type="GO" id="GO:0005634">
    <property type="term" value="C:nucleus"/>
    <property type="evidence" value="ECO:0007669"/>
    <property type="project" value="TreeGrafter"/>
</dbReference>
<dbReference type="Proteomes" id="UP000789342">
    <property type="component" value="Unassembled WGS sequence"/>
</dbReference>
<dbReference type="GO" id="GO:0035267">
    <property type="term" value="C:NuA4 histone acetyltransferase complex"/>
    <property type="evidence" value="ECO:0007669"/>
    <property type="project" value="TreeGrafter"/>
</dbReference>
<dbReference type="InterPro" id="IPR050517">
    <property type="entry name" value="DDR_Repair_Kinase"/>
</dbReference>
<name>A0A9N9G0I8_9GLOM</name>
<dbReference type="InterPro" id="IPR046805">
    <property type="entry name" value="Tra1_ring"/>
</dbReference>
<proteinExistence type="predicted"/>
<accession>A0A9N9G0I8</accession>
<keyword evidence="3" id="KW-1185">Reference proteome</keyword>
<dbReference type="PANTHER" id="PTHR11139">
    <property type="entry name" value="ATAXIA TELANGIECTASIA MUTATED ATM -RELATED"/>
    <property type="match status" value="1"/>
</dbReference>
<dbReference type="EMBL" id="CAJVPV010004578">
    <property type="protein sequence ID" value="CAG8576103.1"/>
    <property type="molecule type" value="Genomic_DNA"/>
</dbReference>
<dbReference type="Pfam" id="PF20206">
    <property type="entry name" value="Tra1_ring"/>
    <property type="match status" value="2"/>
</dbReference>